<dbReference type="InterPro" id="IPR029056">
    <property type="entry name" value="Ribokinase-like"/>
</dbReference>
<feature type="region of interest" description="Disordered" evidence="12">
    <location>
        <begin position="293"/>
        <end position="317"/>
    </location>
</feature>
<dbReference type="GO" id="GO:0008662">
    <property type="term" value="F:1-phosphofructokinase activity"/>
    <property type="evidence" value="ECO:0007669"/>
    <property type="project" value="UniProtKB-EC"/>
</dbReference>
<dbReference type="InterPro" id="IPR002173">
    <property type="entry name" value="Carboh/pur_kinase_PfkB_CS"/>
</dbReference>
<dbReference type="SUPFAM" id="SSF53613">
    <property type="entry name" value="Ribokinase-like"/>
    <property type="match status" value="1"/>
</dbReference>
<dbReference type="CDD" id="cd01164">
    <property type="entry name" value="FruK_PfkB_like"/>
    <property type="match status" value="1"/>
</dbReference>
<sequence length="317" mass="32092">MIVTVTANPSLDRTVALEAPLEVGSVQAARGAREDAGGKGINVSRVAAASDAPTLAVLPLAADDPFAVSLHGTGVPLVTVPVAGHVRANITITDPAGETTKLNLPGARLTDPERAAVIAAVVDACAHAHWLVLAGSLPPGVPDDFYVEVIDAVRERWGDAAPRIAVDTSGPALSAVVERAHPDLIKPNEHELADLVGIALDAAAADLVAAVLPVARRLVPERVGAALVTLGGDGAVLITADGAWAGRPPRIRVQSTVGAGDSSLAGYLIADTRGAAPAECLRTAIRYGAAATTLPGTQAPTPRDLPTGDVPVRALDV</sequence>
<proteinExistence type="inferred from homology"/>
<keyword evidence="7 11" id="KW-0067">ATP-binding</keyword>
<evidence type="ECO:0000256" key="4">
    <source>
        <dbReference type="ARBA" id="ARBA00022679"/>
    </source>
</evidence>
<dbReference type="InterPro" id="IPR017583">
    <property type="entry name" value="Tagatose/fructose_Pkinase"/>
</dbReference>
<keyword evidence="15" id="KW-1185">Reference proteome</keyword>
<name>A0ABR8RZH5_9MICO</name>
<dbReference type="Proteomes" id="UP000648352">
    <property type="component" value="Unassembled WGS sequence"/>
</dbReference>
<evidence type="ECO:0000313" key="14">
    <source>
        <dbReference type="EMBL" id="MBD7956651.1"/>
    </source>
</evidence>
<protein>
    <recommendedName>
        <fullName evidence="3 11">1-phosphofructokinase</fullName>
        <shortName evidence="11">Fru1PK</shortName>
        <ecNumber evidence="2 11">2.7.1.56</ecNumber>
    </recommendedName>
    <alternativeName>
        <fullName evidence="8 11">Fructose 1-phosphate kinase</fullName>
    </alternativeName>
</protein>
<evidence type="ECO:0000256" key="10">
    <source>
        <dbReference type="PIRNR" id="PIRNR000535"/>
    </source>
</evidence>
<dbReference type="PIRSF" id="PIRSF000535">
    <property type="entry name" value="1PFK/6PFK/LacC"/>
    <property type="match status" value="1"/>
</dbReference>
<dbReference type="Gene3D" id="3.40.1190.20">
    <property type="match status" value="1"/>
</dbReference>
<comment type="similarity">
    <text evidence="1 11">Belongs to the carbohydrate kinase PfkB family.</text>
</comment>
<evidence type="ECO:0000256" key="8">
    <source>
        <dbReference type="ARBA" id="ARBA00032802"/>
    </source>
</evidence>
<organism evidence="14 15">
    <name type="scientific">Microbacterium pullorum</name>
    <dbReference type="NCBI Taxonomy" id="2762236"/>
    <lineage>
        <taxon>Bacteria</taxon>
        <taxon>Bacillati</taxon>
        <taxon>Actinomycetota</taxon>
        <taxon>Actinomycetes</taxon>
        <taxon>Micrococcales</taxon>
        <taxon>Microbacteriaceae</taxon>
        <taxon>Microbacterium</taxon>
    </lineage>
</organism>
<dbReference type="NCBIfam" id="TIGR03828">
    <property type="entry name" value="pfkB"/>
    <property type="match status" value="1"/>
</dbReference>
<evidence type="ECO:0000259" key="13">
    <source>
        <dbReference type="Pfam" id="PF00294"/>
    </source>
</evidence>
<dbReference type="InterPro" id="IPR011611">
    <property type="entry name" value="PfkB_dom"/>
</dbReference>
<dbReference type="RefSeq" id="WP_191717677.1">
    <property type="nucleotide sequence ID" value="NZ_JACSQP010000002.1"/>
</dbReference>
<dbReference type="EC" id="2.7.1.56" evidence="2 11"/>
<evidence type="ECO:0000256" key="3">
    <source>
        <dbReference type="ARBA" id="ARBA00013596"/>
    </source>
</evidence>
<dbReference type="InterPro" id="IPR022463">
    <property type="entry name" value="1-PFruKinase"/>
</dbReference>
<comment type="caution">
    <text evidence="14">The sequence shown here is derived from an EMBL/GenBank/DDBJ whole genome shotgun (WGS) entry which is preliminary data.</text>
</comment>
<feature type="domain" description="Carbohydrate kinase PfkB" evidence="13">
    <location>
        <begin position="24"/>
        <end position="302"/>
    </location>
</feature>
<comment type="function">
    <text evidence="11">Catalyzes the ATP-dependent phosphorylation of fructose-l-phosphate to fructose-l,6-bisphosphate.</text>
</comment>
<evidence type="ECO:0000256" key="5">
    <source>
        <dbReference type="ARBA" id="ARBA00022741"/>
    </source>
</evidence>
<evidence type="ECO:0000256" key="12">
    <source>
        <dbReference type="SAM" id="MobiDB-lite"/>
    </source>
</evidence>
<accession>A0ABR8RZH5</accession>
<dbReference type="Pfam" id="PF00294">
    <property type="entry name" value="PfkB"/>
    <property type="match status" value="1"/>
</dbReference>
<keyword evidence="5 11" id="KW-0547">Nucleotide-binding</keyword>
<evidence type="ECO:0000256" key="11">
    <source>
        <dbReference type="RuleBase" id="RU369061"/>
    </source>
</evidence>
<dbReference type="PANTHER" id="PTHR46566">
    <property type="entry name" value="1-PHOSPHOFRUCTOKINASE-RELATED"/>
    <property type="match status" value="1"/>
</dbReference>
<gene>
    <name evidence="14" type="primary">pfkB</name>
    <name evidence="14" type="ORF">H9651_03265</name>
</gene>
<dbReference type="PANTHER" id="PTHR46566:SF5">
    <property type="entry name" value="1-PHOSPHOFRUCTOKINASE"/>
    <property type="match status" value="1"/>
</dbReference>
<evidence type="ECO:0000256" key="6">
    <source>
        <dbReference type="ARBA" id="ARBA00022777"/>
    </source>
</evidence>
<keyword evidence="4 10" id="KW-0808">Transferase</keyword>
<evidence type="ECO:0000256" key="1">
    <source>
        <dbReference type="ARBA" id="ARBA00010688"/>
    </source>
</evidence>
<evidence type="ECO:0000256" key="2">
    <source>
        <dbReference type="ARBA" id="ARBA00012131"/>
    </source>
</evidence>
<dbReference type="EMBL" id="JACSQP010000002">
    <property type="protein sequence ID" value="MBD7956651.1"/>
    <property type="molecule type" value="Genomic_DNA"/>
</dbReference>
<comment type="catalytic activity">
    <reaction evidence="9 11">
        <text>beta-D-fructose 1-phosphate + ATP = beta-D-fructose 1,6-bisphosphate + ADP + H(+)</text>
        <dbReference type="Rhea" id="RHEA:14213"/>
        <dbReference type="ChEBI" id="CHEBI:15378"/>
        <dbReference type="ChEBI" id="CHEBI:30616"/>
        <dbReference type="ChEBI" id="CHEBI:32966"/>
        <dbReference type="ChEBI" id="CHEBI:138881"/>
        <dbReference type="ChEBI" id="CHEBI:456216"/>
        <dbReference type="EC" id="2.7.1.56"/>
    </reaction>
</comment>
<evidence type="ECO:0000256" key="7">
    <source>
        <dbReference type="ARBA" id="ARBA00022840"/>
    </source>
</evidence>
<reference evidence="14 15" key="1">
    <citation type="submission" date="2020-08" db="EMBL/GenBank/DDBJ databases">
        <title>A Genomic Blueprint of the Chicken Gut Microbiome.</title>
        <authorList>
            <person name="Gilroy R."/>
            <person name="Ravi A."/>
            <person name="Getino M."/>
            <person name="Pursley I."/>
            <person name="Horton D.L."/>
            <person name="Alikhan N.-F."/>
            <person name="Baker D."/>
            <person name="Gharbi K."/>
            <person name="Hall N."/>
            <person name="Watson M."/>
            <person name="Adriaenssens E.M."/>
            <person name="Foster-Nyarko E."/>
            <person name="Jarju S."/>
            <person name="Secka A."/>
            <person name="Antonio M."/>
            <person name="Oren A."/>
            <person name="Chaudhuri R."/>
            <person name="La Ragione R.M."/>
            <person name="Hildebrand F."/>
            <person name="Pallen M.J."/>
        </authorList>
    </citation>
    <scope>NUCLEOTIDE SEQUENCE [LARGE SCALE GENOMIC DNA]</scope>
    <source>
        <strain evidence="14 15">Sa4CUA7</strain>
    </source>
</reference>
<evidence type="ECO:0000256" key="9">
    <source>
        <dbReference type="ARBA" id="ARBA00047745"/>
    </source>
</evidence>
<keyword evidence="6 11" id="KW-0418">Kinase</keyword>
<evidence type="ECO:0000313" key="15">
    <source>
        <dbReference type="Proteomes" id="UP000648352"/>
    </source>
</evidence>
<dbReference type="NCBIfam" id="TIGR03168">
    <property type="entry name" value="1-PFK"/>
    <property type="match status" value="1"/>
</dbReference>
<dbReference type="PROSITE" id="PS00584">
    <property type="entry name" value="PFKB_KINASES_2"/>
    <property type="match status" value="1"/>
</dbReference>